<evidence type="ECO:0000313" key="4">
    <source>
        <dbReference type="EMBL" id="QCQ73941.1"/>
    </source>
</evidence>
<keyword evidence="5" id="KW-1185">Reference proteome</keyword>
<organism evidence="3 5">
    <name type="scientific">Haloferax mediterranei (strain ATCC 33500 / DSM 1411 / JCM 8866 / NBRC 14739 / NCIMB 2177 / R-4)</name>
    <name type="common">Halobacterium mediterranei</name>
    <dbReference type="NCBI Taxonomy" id="523841"/>
    <lineage>
        <taxon>Archaea</taxon>
        <taxon>Methanobacteriati</taxon>
        <taxon>Methanobacteriota</taxon>
        <taxon>Stenosarchaea group</taxon>
        <taxon>Halobacteria</taxon>
        <taxon>Halobacteriales</taxon>
        <taxon>Haloferacaceae</taxon>
        <taxon>Haloferax</taxon>
    </lineage>
</organism>
<dbReference type="PANTHER" id="PTHR11575:SF24">
    <property type="entry name" value="5'-NUCLEOTIDASE"/>
    <property type="match status" value="1"/>
</dbReference>
<dbReference type="InterPro" id="IPR036439">
    <property type="entry name" value="Dockerin_dom_sf"/>
</dbReference>
<dbReference type="InterPro" id="IPR036907">
    <property type="entry name" value="5'-Nucleotdase_C_sf"/>
</dbReference>
<accession>M0ISE5</accession>
<dbReference type="Proteomes" id="UP000011603">
    <property type="component" value="Unassembled WGS sequence"/>
</dbReference>
<dbReference type="PATRIC" id="fig|523841.21.peg.2505"/>
<dbReference type="GeneID" id="40154966"/>
<evidence type="ECO:0000259" key="2">
    <source>
        <dbReference type="Pfam" id="PF02872"/>
    </source>
</evidence>
<dbReference type="RefSeq" id="WP_004059531.1">
    <property type="nucleotide sequence ID" value="NC_017941.2"/>
</dbReference>
<dbReference type="EMBL" id="AOLO01000010">
    <property type="protein sequence ID" value="ELZ99776.1"/>
    <property type="molecule type" value="Genomic_DNA"/>
</dbReference>
<dbReference type="InterPro" id="IPR029052">
    <property type="entry name" value="Metallo-depent_PP-like"/>
</dbReference>
<dbReference type="SUPFAM" id="SSF55816">
    <property type="entry name" value="5'-nucleotidase (syn. UDP-sugar hydrolase), C-terminal domain"/>
    <property type="match status" value="1"/>
</dbReference>
<keyword evidence="3" id="KW-0378">Hydrolase</keyword>
<dbReference type="InterPro" id="IPR002105">
    <property type="entry name" value="Dockerin_1_rpt"/>
</dbReference>
<protein>
    <submittedName>
        <fullName evidence="4">Metallophosphatase</fullName>
    </submittedName>
    <submittedName>
        <fullName evidence="3">UDP-sugar hydrolase / 5'-nucleotidase</fullName>
    </submittedName>
</protein>
<dbReference type="Pfam" id="PF00404">
    <property type="entry name" value="Dockerin_1"/>
    <property type="match status" value="1"/>
</dbReference>
<dbReference type="EMBL" id="CP039139">
    <property type="protein sequence ID" value="QCQ73941.1"/>
    <property type="molecule type" value="Genomic_DNA"/>
</dbReference>
<dbReference type="Pfam" id="PF02872">
    <property type="entry name" value="5_nucleotid_C"/>
    <property type="match status" value="1"/>
</dbReference>
<dbReference type="Gene3D" id="3.60.21.10">
    <property type="match status" value="1"/>
</dbReference>
<proteinExistence type="predicted"/>
<evidence type="ECO:0000313" key="5">
    <source>
        <dbReference type="Proteomes" id="UP000011603"/>
    </source>
</evidence>
<dbReference type="OrthoDB" id="21342at2157"/>
<dbReference type="Gene3D" id="1.10.1330.10">
    <property type="entry name" value="Dockerin domain"/>
    <property type="match status" value="1"/>
</dbReference>
<name>M0ISE5_HALMT</name>
<dbReference type="GO" id="GO:0009166">
    <property type="term" value="P:nucleotide catabolic process"/>
    <property type="evidence" value="ECO:0007669"/>
    <property type="project" value="InterPro"/>
</dbReference>
<dbReference type="SUPFAM" id="SSF63446">
    <property type="entry name" value="Type I dockerin domain"/>
    <property type="match status" value="1"/>
</dbReference>
<sequence>MLPTGVASAAADTDITALETTNQFAMDEAAGPADVSITELQSNTTDGDASAYEGQVVNTSGTVTATNANGFFLQDASADDVQHSGVYVYTGGAPSVAPGDVVDVEAPVKEYNGLTELDLTGDNATVSTTGSESVPEATPISTADAAQEAYEGVFVNVTDLEVTKTPGQYGEWAVTDGSSAIAVDDKTTGDETTPSENGSTIDAIEGPVFYSFGAFKLQPATVSNLTAPGTGGGDGGDGGSGDGSDNTTSPNETTITLVGYNDIGKAAAGSGDDELGRMITLIEQQRANADGPVFVAGGGDELSPHALRNYDGLDKPYEPPVTALNLINPDAEVVQNHELDYDEDAGANDFAVFEAISNESTYPWLLANVVHEDTGKNLPGTQNYTVVERDGVRVGFFGLTDEAINAKTDGVMERNGYKVLDPTTAAQRTTNTLRNEENVDVVVALAPLGIPDSKQLARDVDGMDALISGDDHQRYSPQQTDGVLIGETSGKASAIMSMKLTVEDGTVTDSSGELVDVTTNTSRNETWKNYINPLREEYLNTKLATAVMPEHTGVGSSYTDDSATGHLVTDGVRNYTGADVAVTNAGGIRDTLYPTDKYGAGETFNITRGMVTSTHSFGNTIVVVEVTGAELREVVKSQITPLGMENQYGTQTQEQVSGVTFEWVPHSDSASPSEGDATVQDLTVNGEPVNDSETYTLAVNSYIADGGSSYPLADAPRVKVYNETTMAEGVIGYLQNRSTIEAVEVDTESDDRMRRVDTVVDASAVDMSASNGQTPFTIDAPSRVTGVDGAAAFADRNGTYVTTTNVTYDGQSGTVTVTVPTDELAAFETAPLAPNSGIDLYVDYTDSEYSSQYENFDTAVLNVDLETGSPTPTPSQSVALAIGDSDGPVPLGDEREFEITASDVEQGIGAYEMTVTVGDAEVARITDVSFASEPGFSEVHISENGTSADIAVAGAEASASDEQVLATVSVEGVTLNESTTLELTPTAGPYAQNGSSYGVSEIDNRQVTVEPGDVTGNGQKMADPDGDGTFEDINGDGSVDIIDAQALFVNRESDTMQSNVDAFDLNDDGKVNVGDVQRLFYGADV</sequence>
<dbReference type="SUPFAM" id="SSF56300">
    <property type="entry name" value="Metallo-dependent phosphatases"/>
    <property type="match status" value="1"/>
</dbReference>
<dbReference type="InterPro" id="IPR008334">
    <property type="entry name" value="5'-Nucleotdase_C"/>
</dbReference>
<dbReference type="Proteomes" id="UP000299011">
    <property type="component" value="Chromosome"/>
</dbReference>
<reference evidence="4 6" key="2">
    <citation type="submission" date="2019-04" db="EMBL/GenBank/DDBJ databases">
        <title>Methylomes of two halophilic Archaea, Haloarcula marismortui and Haloferax mediterranei.</title>
        <authorList>
            <person name="DasSarma S."/>
            <person name="DasSarma P."/>
            <person name="DasSarma S."/>
            <person name="Fomenkov A."/>
            <person name="Vincze T."/>
            <person name="Anton B.P."/>
            <person name="Roberts R.J."/>
        </authorList>
    </citation>
    <scope>NUCLEOTIDE SEQUENCE [LARGE SCALE GENOMIC DNA]</scope>
    <source>
        <strain evidence="4">ATCC 33500</strain>
        <strain evidence="6">ATCC 33500 / DSM 1411 / JCM 8866 / NBRC 14739 / NCIMB 2177 / R-4</strain>
    </source>
</reference>
<dbReference type="GO" id="GO:0004553">
    <property type="term" value="F:hydrolase activity, hydrolyzing O-glycosyl compounds"/>
    <property type="evidence" value="ECO:0007669"/>
    <property type="project" value="InterPro"/>
</dbReference>
<gene>
    <name evidence="3" type="ORF">C439_12409</name>
    <name evidence="4" type="ORF">E6P09_01075</name>
</gene>
<dbReference type="AlphaFoldDB" id="M0ISE5"/>
<dbReference type="CDD" id="cd04486">
    <property type="entry name" value="YhcR_OBF_like"/>
    <property type="match status" value="1"/>
</dbReference>
<dbReference type="PANTHER" id="PTHR11575">
    <property type="entry name" value="5'-NUCLEOTIDASE-RELATED"/>
    <property type="match status" value="1"/>
</dbReference>
<feature type="domain" description="5'-Nucleotidase C-terminal" evidence="2">
    <location>
        <begin position="556"/>
        <end position="712"/>
    </location>
</feature>
<evidence type="ECO:0000256" key="1">
    <source>
        <dbReference type="SAM" id="MobiDB-lite"/>
    </source>
</evidence>
<dbReference type="Gene3D" id="3.90.780.10">
    <property type="entry name" value="5'-Nucleotidase, C-terminal domain"/>
    <property type="match status" value="1"/>
</dbReference>
<dbReference type="PROSITE" id="PS00018">
    <property type="entry name" value="EF_HAND_1"/>
    <property type="match status" value="1"/>
</dbReference>
<reference evidence="3 5" key="1">
    <citation type="journal article" date="2014" name="PLoS Genet.">
        <title>Phylogenetically driven sequencing of extremely halophilic archaea reveals strategies for static and dynamic osmo-response.</title>
        <authorList>
            <person name="Becker E.A."/>
            <person name="Seitzer P.M."/>
            <person name="Tritt A."/>
            <person name="Larsen D."/>
            <person name="Krusor M."/>
            <person name="Yao A.I."/>
            <person name="Wu D."/>
            <person name="Madern D."/>
            <person name="Eisen J.A."/>
            <person name="Darling A.E."/>
            <person name="Facciotti M.T."/>
        </authorList>
    </citation>
    <scope>NUCLEOTIDE SEQUENCE [LARGE SCALE GENOMIC DNA]</scope>
    <source>
        <strain evidence="3">ATCC 33500</strain>
        <strain evidence="5">ATCC 33500 / DSM 1411 / JCM 8866 / NBRC 14739 / NCIMB 2177 / R-4</strain>
    </source>
</reference>
<feature type="compositionally biased region" description="Gly residues" evidence="1">
    <location>
        <begin position="229"/>
        <end position="242"/>
    </location>
</feature>
<dbReference type="InterPro" id="IPR018247">
    <property type="entry name" value="EF_Hand_1_Ca_BS"/>
</dbReference>
<dbReference type="PRINTS" id="PR01607">
    <property type="entry name" value="APYRASEFAMLY"/>
</dbReference>
<evidence type="ECO:0000313" key="3">
    <source>
        <dbReference type="EMBL" id="ELZ99776.1"/>
    </source>
</evidence>
<dbReference type="InterPro" id="IPR006179">
    <property type="entry name" value="5_nucleotidase/apyrase"/>
</dbReference>
<feature type="region of interest" description="Disordered" evidence="1">
    <location>
        <begin position="225"/>
        <end position="252"/>
    </location>
</feature>
<dbReference type="PaxDb" id="523841-HFX_2123"/>
<dbReference type="GO" id="GO:0000272">
    <property type="term" value="P:polysaccharide catabolic process"/>
    <property type="evidence" value="ECO:0007669"/>
    <property type="project" value="InterPro"/>
</dbReference>
<evidence type="ECO:0000313" key="6">
    <source>
        <dbReference type="Proteomes" id="UP000299011"/>
    </source>
</evidence>